<dbReference type="InterPro" id="IPR032710">
    <property type="entry name" value="NTF2-like_dom_sf"/>
</dbReference>
<feature type="chain" id="PRO_5047335099" evidence="1">
    <location>
        <begin position="25"/>
        <end position="145"/>
    </location>
</feature>
<keyword evidence="1" id="KW-0732">Signal</keyword>
<evidence type="ECO:0000259" key="2">
    <source>
        <dbReference type="Pfam" id="PF14534"/>
    </source>
</evidence>
<dbReference type="EMBL" id="JAUFPX010000018">
    <property type="protein sequence ID" value="MDN3592662.1"/>
    <property type="molecule type" value="Genomic_DNA"/>
</dbReference>
<sequence length="145" mass="15638">MVFRFDPRAALLAASLTLAAPARADDPKAVAQAAADRWDQSFNTGDMETLTTLYGTDAEVVAKGAPLADASRIRAYFTDVRAKGFADHKIMVQSARAKGDLLIASGRWEATGPGDGGARKTFSGNWVNVLERQGDGWRTVLHTWN</sequence>
<feature type="signal peptide" evidence="1">
    <location>
        <begin position="1"/>
        <end position="24"/>
    </location>
</feature>
<comment type="caution">
    <text evidence="3">The sequence shown here is derived from an EMBL/GenBank/DDBJ whole genome shotgun (WGS) entry which is preliminary data.</text>
</comment>
<name>A0ABT8BKD8_9HYPH</name>
<dbReference type="InterPro" id="IPR027843">
    <property type="entry name" value="DUF4440"/>
</dbReference>
<dbReference type="SUPFAM" id="SSF54427">
    <property type="entry name" value="NTF2-like"/>
    <property type="match status" value="1"/>
</dbReference>
<dbReference type="Proteomes" id="UP001224644">
    <property type="component" value="Unassembled WGS sequence"/>
</dbReference>
<dbReference type="RefSeq" id="WP_238221692.1">
    <property type="nucleotide sequence ID" value="NZ_BPQD01000002.1"/>
</dbReference>
<dbReference type="Pfam" id="PF14534">
    <property type="entry name" value="DUF4440"/>
    <property type="match status" value="1"/>
</dbReference>
<proteinExistence type="predicted"/>
<accession>A0ABT8BKD8</accession>
<keyword evidence="4" id="KW-1185">Reference proteome</keyword>
<protein>
    <submittedName>
        <fullName evidence="3">Nuclear transport factor 2 family protein</fullName>
    </submittedName>
</protein>
<feature type="domain" description="DUF4440" evidence="2">
    <location>
        <begin position="33"/>
        <end position="138"/>
    </location>
</feature>
<dbReference type="Gene3D" id="3.10.450.50">
    <property type="match status" value="1"/>
</dbReference>
<gene>
    <name evidence="3" type="ORF">QWZ12_18875</name>
</gene>
<evidence type="ECO:0000313" key="4">
    <source>
        <dbReference type="Proteomes" id="UP001224644"/>
    </source>
</evidence>
<reference evidence="4" key="1">
    <citation type="journal article" date="2019" name="Int. J. Syst. Evol. Microbiol.">
        <title>The Global Catalogue of Microorganisms (GCM) 10K type strain sequencing project: providing services to taxonomists for standard genome sequencing and annotation.</title>
        <authorList>
            <consortium name="The Broad Institute Genomics Platform"/>
            <consortium name="The Broad Institute Genome Sequencing Center for Infectious Disease"/>
            <person name="Wu L."/>
            <person name="Ma J."/>
        </authorList>
    </citation>
    <scope>NUCLEOTIDE SEQUENCE [LARGE SCALE GENOMIC DNA]</scope>
    <source>
        <strain evidence="4">CECT 7069</strain>
    </source>
</reference>
<evidence type="ECO:0000313" key="3">
    <source>
        <dbReference type="EMBL" id="MDN3592662.1"/>
    </source>
</evidence>
<evidence type="ECO:0000256" key="1">
    <source>
        <dbReference type="SAM" id="SignalP"/>
    </source>
</evidence>
<organism evidence="3 4">
    <name type="scientific">Methylobacterium adhaesivum</name>
    <dbReference type="NCBI Taxonomy" id="333297"/>
    <lineage>
        <taxon>Bacteria</taxon>
        <taxon>Pseudomonadati</taxon>
        <taxon>Pseudomonadota</taxon>
        <taxon>Alphaproteobacteria</taxon>
        <taxon>Hyphomicrobiales</taxon>
        <taxon>Methylobacteriaceae</taxon>
        <taxon>Methylobacterium</taxon>
    </lineage>
</organism>